<evidence type="ECO:0000256" key="6">
    <source>
        <dbReference type="ARBA" id="ARBA00022989"/>
    </source>
</evidence>
<feature type="transmembrane region" description="Helical" evidence="8">
    <location>
        <begin position="64"/>
        <end position="81"/>
    </location>
</feature>
<feature type="transmembrane region" description="Helical" evidence="8">
    <location>
        <begin position="413"/>
        <end position="439"/>
    </location>
</feature>
<dbReference type="GO" id="GO:0042907">
    <property type="term" value="F:xanthine transmembrane transporter activity"/>
    <property type="evidence" value="ECO:0007669"/>
    <property type="project" value="TreeGrafter"/>
</dbReference>
<dbReference type="InterPro" id="IPR006042">
    <property type="entry name" value="Xan_ur_permease"/>
</dbReference>
<evidence type="ECO:0000256" key="2">
    <source>
        <dbReference type="ARBA" id="ARBA00008821"/>
    </source>
</evidence>
<dbReference type="PANTHER" id="PTHR42810">
    <property type="entry name" value="PURINE PERMEASE C1399.01C-RELATED"/>
    <property type="match status" value="1"/>
</dbReference>
<keyword evidence="6 8" id="KW-1133">Transmembrane helix</keyword>
<dbReference type="InterPro" id="IPR017588">
    <property type="entry name" value="UacT-like"/>
</dbReference>
<dbReference type="NCBIfam" id="NF037981">
    <property type="entry name" value="NCS2_1"/>
    <property type="match status" value="1"/>
</dbReference>
<evidence type="ECO:0000256" key="5">
    <source>
        <dbReference type="ARBA" id="ARBA00022692"/>
    </source>
</evidence>
<feature type="transmembrane region" description="Helical" evidence="8">
    <location>
        <begin position="331"/>
        <end position="353"/>
    </location>
</feature>
<protein>
    <submittedName>
        <fullName evidence="9">Purine permease</fullName>
    </submittedName>
</protein>
<evidence type="ECO:0000256" key="4">
    <source>
        <dbReference type="ARBA" id="ARBA00022475"/>
    </source>
</evidence>
<evidence type="ECO:0000313" key="9">
    <source>
        <dbReference type="EMBL" id="MCC3144296.1"/>
    </source>
</evidence>
<dbReference type="Proteomes" id="UP001199296">
    <property type="component" value="Unassembled WGS sequence"/>
</dbReference>
<feature type="transmembrane region" description="Helical" evidence="8">
    <location>
        <begin position="201"/>
        <end position="223"/>
    </location>
</feature>
<comment type="similarity">
    <text evidence="2">Belongs to the nucleobase:cation symporter-2 (NCS2) (TC 2.A.40) family.</text>
</comment>
<reference evidence="9 10" key="1">
    <citation type="submission" date="2021-10" db="EMBL/GenBank/DDBJ databases">
        <authorList>
            <person name="Grouzdev D.S."/>
            <person name="Pantiukh K.S."/>
            <person name="Krutkina M.S."/>
        </authorList>
    </citation>
    <scope>NUCLEOTIDE SEQUENCE [LARGE SCALE GENOMIC DNA]</scope>
    <source>
        <strain evidence="9 10">Z-7514</strain>
    </source>
</reference>
<dbReference type="PROSITE" id="PS01116">
    <property type="entry name" value="XANTH_URACIL_PERMASE"/>
    <property type="match status" value="1"/>
</dbReference>
<dbReference type="EMBL" id="JAJFAT010000003">
    <property type="protein sequence ID" value="MCC3144296.1"/>
    <property type="molecule type" value="Genomic_DNA"/>
</dbReference>
<sequence>MENQARKRDVDIEAKGFYGLEAKLPLGQTLLLGLQHMLAMFVGIITPPLIIAGVAGLNTAETGFFVSMALMVSGLTTYIQVTKIGPVGSGLLAVHGTSFTFVPMAIAAASQGGIPLVLGMGLATSPVEMILSRFIKQTRSLFPPVVTGTVVMLIGLGLMEVGITDFGGGAGAENYGAPQNLLLGFFVLTIIIAANRFGKGLIKVGAIAIGLIAGYIVSIPLGLIDLTEVFNAGWLTIPTPFKYGIAFEWGLLAPWIMAYIITTVESIGDLTAVAEVSGEDVEGEKHVNRLGGGIMADGVGSALAAVFNSMPNSTFSQNIGVIQLTKVGSKVVGIAVAGILFLLGLVPKIGALVSVMPNPVLGGATIALFGMVATSGMKIVTKGGLTDRKIFILSIALSFGLGVTFRPDVVEQLPGIMATVFSSGITVGAIIAIILNLILPQEERKVC</sequence>
<accession>A0AAW4WWQ6</accession>
<name>A0AAW4WWQ6_9FIRM</name>
<dbReference type="AlphaFoldDB" id="A0AAW4WWQ6"/>
<evidence type="ECO:0000313" key="10">
    <source>
        <dbReference type="Proteomes" id="UP001199296"/>
    </source>
</evidence>
<dbReference type="GO" id="GO:0005886">
    <property type="term" value="C:plasma membrane"/>
    <property type="evidence" value="ECO:0007669"/>
    <property type="project" value="UniProtKB-SubCell"/>
</dbReference>
<keyword evidence="10" id="KW-1185">Reference proteome</keyword>
<feature type="transmembrane region" description="Helical" evidence="8">
    <location>
        <begin position="37"/>
        <end position="57"/>
    </location>
</feature>
<dbReference type="PANTHER" id="PTHR42810:SF2">
    <property type="entry name" value="PURINE PERMEASE C1399.01C-RELATED"/>
    <property type="match status" value="1"/>
</dbReference>
<dbReference type="RefSeq" id="WP_229343975.1">
    <property type="nucleotide sequence ID" value="NZ_JAJFAT010000003.1"/>
</dbReference>
<dbReference type="NCBIfam" id="TIGR03173">
    <property type="entry name" value="pbuX"/>
    <property type="match status" value="1"/>
</dbReference>
<evidence type="ECO:0000256" key="1">
    <source>
        <dbReference type="ARBA" id="ARBA00004651"/>
    </source>
</evidence>
<dbReference type="InterPro" id="IPR006043">
    <property type="entry name" value="NCS2"/>
</dbReference>
<keyword evidence="4" id="KW-1003">Cell membrane</keyword>
<keyword evidence="7 8" id="KW-0472">Membrane</keyword>
<organism evidence="9 10">
    <name type="scientific">Halanaerobium polyolivorans</name>
    <dbReference type="NCBI Taxonomy" id="2886943"/>
    <lineage>
        <taxon>Bacteria</taxon>
        <taxon>Bacillati</taxon>
        <taxon>Bacillota</taxon>
        <taxon>Clostridia</taxon>
        <taxon>Halanaerobiales</taxon>
        <taxon>Halanaerobiaceae</taxon>
        <taxon>Halanaerobium</taxon>
    </lineage>
</organism>
<comment type="subcellular location">
    <subcellularLocation>
        <location evidence="1">Cell membrane</location>
        <topology evidence="1">Multi-pass membrane protein</topology>
    </subcellularLocation>
</comment>
<feature type="transmembrane region" description="Helical" evidence="8">
    <location>
        <begin position="390"/>
        <end position="407"/>
    </location>
</feature>
<evidence type="ECO:0000256" key="3">
    <source>
        <dbReference type="ARBA" id="ARBA00022448"/>
    </source>
</evidence>
<feature type="transmembrane region" description="Helical" evidence="8">
    <location>
        <begin position="243"/>
        <end position="261"/>
    </location>
</feature>
<evidence type="ECO:0000256" key="8">
    <source>
        <dbReference type="SAM" id="Phobius"/>
    </source>
</evidence>
<feature type="transmembrane region" description="Helical" evidence="8">
    <location>
        <begin position="101"/>
        <end position="120"/>
    </location>
</feature>
<dbReference type="Pfam" id="PF00860">
    <property type="entry name" value="Xan_ur_permease"/>
    <property type="match status" value="1"/>
</dbReference>
<feature type="transmembrane region" description="Helical" evidence="8">
    <location>
        <begin position="359"/>
        <end position="378"/>
    </location>
</feature>
<gene>
    <name evidence="9" type="ORF">LJ207_03045</name>
</gene>
<feature type="transmembrane region" description="Helical" evidence="8">
    <location>
        <begin position="141"/>
        <end position="163"/>
    </location>
</feature>
<evidence type="ECO:0000256" key="7">
    <source>
        <dbReference type="ARBA" id="ARBA00023136"/>
    </source>
</evidence>
<proteinExistence type="inferred from homology"/>
<keyword evidence="5 8" id="KW-0812">Transmembrane</keyword>
<keyword evidence="3" id="KW-0813">Transport</keyword>
<feature type="transmembrane region" description="Helical" evidence="8">
    <location>
        <begin position="175"/>
        <end position="194"/>
    </location>
</feature>
<dbReference type="NCBIfam" id="TIGR00801">
    <property type="entry name" value="ncs2"/>
    <property type="match status" value="1"/>
</dbReference>
<comment type="caution">
    <text evidence="9">The sequence shown here is derived from an EMBL/GenBank/DDBJ whole genome shotgun (WGS) entry which is preliminary data.</text>
</comment>